<dbReference type="Proteomes" id="UP000461595">
    <property type="component" value="Unassembled WGS sequence"/>
</dbReference>
<reference evidence="1 2" key="1">
    <citation type="submission" date="2019-12" db="EMBL/GenBank/DDBJ databases">
        <title>Microbes associate with the intestines of laboratory mice.</title>
        <authorList>
            <person name="Navarre W."/>
            <person name="Wong E."/>
        </authorList>
    </citation>
    <scope>NUCLEOTIDE SEQUENCE [LARGE SCALE GENOMIC DNA]</scope>
    <source>
        <strain evidence="1 2">NM51_B2-22</strain>
    </source>
</reference>
<accession>A0A7X3KCG7</accession>
<dbReference type="AlphaFoldDB" id="A0A7X3KCG7"/>
<comment type="caution">
    <text evidence="1">The sequence shown here is derived from an EMBL/GenBank/DDBJ whole genome shotgun (WGS) entry which is preliminary data.</text>
</comment>
<dbReference type="EMBL" id="WSRS01000084">
    <property type="protein sequence ID" value="MVX59545.1"/>
    <property type="molecule type" value="Genomic_DNA"/>
</dbReference>
<gene>
    <name evidence="1" type="ORF">E5983_07865</name>
</gene>
<proteinExistence type="predicted"/>
<organism evidence="1 2">
    <name type="scientific">Streptococcus danieliae</name>
    <dbReference type="NCBI Taxonomy" id="747656"/>
    <lineage>
        <taxon>Bacteria</taxon>
        <taxon>Bacillati</taxon>
        <taxon>Bacillota</taxon>
        <taxon>Bacilli</taxon>
        <taxon>Lactobacillales</taxon>
        <taxon>Streptococcaceae</taxon>
        <taxon>Streptococcus</taxon>
    </lineage>
</organism>
<sequence length="182" mass="21127">MNNYFASLYNLNFNEDEQTLYVFDSNYISYAIQSVHNSEKFFNALEKVIDKTYLPFIVYLESIDNIRNHISGTKNTLDAINRIFEGIEDLESIFDTDTNAFQTFLKEKIISNQRIDINVLRGNINFKGNSGADKKIDIFLDEIFNKVKSQLDELNKVLVESLKQVEPDKGDFNSQKYIEGHL</sequence>
<evidence type="ECO:0008006" key="3">
    <source>
        <dbReference type="Google" id="ProtNLM"/>
    </source>
</evidence>
<evidence type="ECO:0000313" key="1">
    <source>
        <dbReference type="EMBL" id="MVX59545.1"/>
    </source>
</evidence>
<evidence type="ECO:0000313" key="2">
    <source>
        <dbReference type="Proteomes" id="UP000461595"/>
    </source>
</evidence>
<name>A0A7X3KCG7_9STRE</name>
<dbReference type="RefSeq" id="WP_160333312.1">
    <property type="nucleotide sequence ID" value="NZ_WSRS01000084.1"/>
</dbReference>
<protein>
    <recommendedName>
        <fullName evidence="3">PIN like domain-containing protein</fullName>
    </recommendedName>
</protein>